<proteinExistence type="predicted"/>
<protein>
    <submittedName>
        <fullName evidence="2">Uncharacterized protein</fullName>
    </submittedName>
</protein>
<evidence type="ECO:0000313" key="2">
    <source>
        <dbReference type="EMBL" id="KAF3699000.1"/>
    </source>
</evidence>
<keyword evidence="3" id="KW-1185">Reference proteome</keyword>
<accession>A0A6G1Q8M0</accession>
<organism evidence="2 3">
    <name type="scientific">Channa argus</name>
    <name type="common">Northern snakehead</name>
    <name type="synonym">Ophicephalus argus</name>
    <dbReference type="NCBI Taxonomy" id="215402"/>
    <lineage>
        <taxon>Eukaryota</taxon>
        <taxon>Metazoa</taxon>
        <taxon>Chordata</taxon>
        <taxon>Craniata</taxon>
        <taxon>Vertebrata</taxon>
        <taxon>Euteleostomi</taxon>
        <taxon>Actinopterygii</taxon>
        <taxon>Neopterygii</taxon>
        <taxon>Teleostei</taxon>
        <taxon>Neoteleostei</taxon>
        <taxon>Acanthomorphata</taxon>
        <taxon>Anabantaria</taxon>
        <taxon>Anabantiformes</taxon>
        <taxon>Channoidei</taxon>
        <taxon>Channidae</taxon>
        <taxon>Channa</taxon>
    </lineage>
</organism>
<reference evidence="2 3" key="1">
    <citation type="submission" date="2019-02" db="EMBL/GenBank/DDBJ databases">
        <title>Opniocepnalus argus genome.</title>
        <authorList>
            <person name="Zhou C."/>
            <person name="Xiao S."/>
        </authorList>
    </citation>
    <scope>NUCLEOTIDE SEQUENCE [LARGE SCALE GENOMIC DNA]</scope>
    <source>
        <strain evidence="2">OARG1902GOOAL</strain>
        <tissue evidence="2">Muscle</tissue>
    </source>
</reference>
<evidence type="ECO:0000313" key="3">
    <source>
        <dbReference type="Proteomes" id="UP000503349"/>
    </source>
</evidence>
<evidence type="ECO:0000256" key="1">
    <source>
        <dbReference type="SAM" id="MobiDB-lite"/>
    </source>
</evidence>
<gene>
    <name evidence="2" type="ORF">EXN66_Car014687</name>
</gene>
<feature type="region of interest" description="Disordered" evidence="1">
    <location>
        <begin position="244"/>
        <end position="275"/>
    </location>
</feature>
<dbReference type="Proteomes" id="UP000503349">
    <property type="component" value="Chromosome 14"/>
</dbReference>
<dbReference type="EMBL" id="CM015725">
    <property type="protein sequence ID" value="KAF3699000.1"/>
    <property type="molecule type" value="Genomic_DNA"/>
</dbReference>
<name>A0A6G1Q8M0_CHAAH</name>
<feature type="compositionally biased region" description="Basic residues" evidence="1">
    <location>
        <begin position="30"/>
        <end position="39"/>
    </location>
</feature>
<reference evidence="3" key="2">
    <citation type="submission" date="2019-02" db="EMBL/GenBank/DDBJ databases">
        <title>Opniocepnalus argus Var Kimnra genome.</title>
        <authorList>
            <person name="Zhou C."/>
            <person name="Xiao S."/>
        </authorList>
    </citation>
    <scope>NUCLEOTIDE SEQUENCE [LARGE SCALE GENOMIC DNA]</scope>
</reference>
<feature type="region of interest" description="Disordered" evidence="1">
    <location>
        <begin position="29"/>
        <end position="53"/>
    </location>
</feature>
<sequence>MAWSLVSTTVQYYKLFKYSLKWISPMYTRRSSRQPKGPKKSPERNPSPDEDVIQRKFKGKRQGTALRKSKGADGIENTDGRNCDIIEFIDTTHEAELVVEEDEGRFVEVADKGVDESDEDCVSVTSSIASGPSLSYHSTSSQVRCSACQKLYQKARRMKATTKNKLLDNDPDSLTCDQWALIKKWKPRRLPKARGKLVILIQLVNKRLKVMKGVKQSQQHVGESSSCSRPHIFLRRNLSRCVKVPMKQEKKTNTRRKRTRNDSQGSRAAKQRRLHSTTYLQHLSATCKDVRSHHGASSHSSRSGFEDCSDKEIDRCLTSDLVPSTVPMENTGSAEVPPTEKTLKKASGFRDLLAQLRGNSSIIIRETH</sequence>
<dbReference type="AlphaFoldDB" id="A0A6G1Q8M0"/>